<dbReference type="InterPro" id="IPR007653">
    <property type="entry name" value="SPC3"/>
</dbReference>
<keyword evidence="11" id="KW-1185">Reference proteome</keyword>
<protein>
    <recommendedName>
        <fullName evidence="8">Signal peptidase complex subunit 3</fullName>
    </recommendedName>
</protein>
<keyword evidence="5" id="KW-0735">Signal-anchor</keyword>
<sequence>MYSIGPRANAAFFTSLKALAIICTLTAISTFLYESAPVAGGHEAALLRSYSGKADPAMLLFDLDAAASQLQFEDEGVTYFLADQHDGLRVTNVTLPLEWDIMPVCDRLVAHMSDIKANFELPD</sequence>
<evidence type="ECO:0000256" key="2">
    <source>
        <dbReference type="ARBA" id="ARBA00009289"/>
    </source>
</evidence>
<evidence type="ECO:0000256" key="5">
    <source>
        <dbReference type="ARBA" id="ARBA00022968"/>
    </source>
</evidence>
<keyword evidence="6 9" id="KW-1133">Transmembrane helix</keyword>
<evidence type="ECO:0000256" key="8">
    <source>
        <dbReference type="ARBA" id="ARBA00029556"/>
    </source>
</evidence>
<dbReference type="AlphaFoldDB" id="A0A225VYM0"/>
<gene>
    <name evidence="10" type="ORF">PHMEG_00017587</name>
</gene>
<dbReference type="PANTHER" id="PTHR12804:SF0">
    <property type="entry name" value="SIGNAL PEPTIDASE COMPLEX SUBUNIT 3"/>
    <property type="match status" value="1"/>
</dbReference>
<evidence type="ECO:0000256" key="1">
    <source>
        <dbReference type="ARBA" id="ARBA00004648"/>
    </source>
</evidence>
<accession>A0A225VYM0</accession>
<feature type="non-terminal residue" evidence="10">
    <location>
        <position position="123"/>
    </location>
</feature>
<evidence type="ECO:0000256" key="3">
    <source>
        <dbReference type="ARBA" id="ARBA00022692"/>
    </source>
</evidence>
<dbReference type="EMBL" id="NBNE01002699">
    <property type="protein sequence ID" value="OWZ09670.1"/>
    <property type="molecule type" value="Genomic_DNA"/>
</dbReference>
<dbReference type="GO" id="GO:0045047">
    <property type="term" value="P:protein targeting to ER"/>
    <property type="evidence" value="ECO:0007669"/>
    <property type="project" value="TreeGrafter"/>
</dbReference>
<name>A0A225VYM0_9STRA</name>
<comment type="subcellular location">
    <subcellularLocation>
        <location evidence="1">Endoplasmic reticulum membrane</location>
        <topology evidence="1">Single-pass type II membrane protein</topology>
    </subcellularLocation>
</comment>
<dbReference type="GO" id="GO:0006465">
    <property type="term" value="P:signal peptide processing"/>
    <property type="evidence" value="ECO:0007669"/>
    <property type="project" value="InterPro"/>
</dbReference>
<keyword evidence="4" id="KW-0256">Endoplasmic reticulum</keyword>
<organism evidence="10 11">
    <name type="scientific">Phytophthora megakarya</name>
    <dbReference type="NCBI Taxonomy" id="4795"/>
    <lineage>
        <taxon>Eukaryota</taxon>
        <taxon>Sar</taxon>
        <taxon>Stramenopiles</taxon>
        <taxon>Oomycota</taxon>
        <taxon>Peronosporomycetes</taxon>
        <taxon>Peronosporales</taxon>
        <taxon>Peronosporaceae</taxon>
        <taxon>Phytophthora</taxon>
    </lineage>
</organism>
<evidence type="ECO:0000256" key="7">
    <source>
        <dbReference type="ARBA" id="ARBA00023136"/>
    </source>
</evidence>
<dbReference type="PANTHER" id="PTHR12804">
    <property type="entry name" value="MICROSOMAL SIGNAL PEPTIDASE 23 KD SUBUNIT SPC22/23"/>
    <property type="match status" value="1"/>
</dbReference>
<dbReference type="GO" id="GO:0005787">
    <property type="term" value="C:signal peptidase complex"/>
    <property type="evidence" value="ECO:0007669"/>
    <property type="project" value="InterPro"/>
</dbReference>
<dbReference type="Proteomes" id="UP000198211">
    <property type="component" value="Unassembled WGS sequence"/>
</dbReference>
<comment type="similarity">
    <text evidence="2">Belongs to the SPCS3 family.</text>
</comment>
<dbReference type="STRING" id="4795.A0A225VYM0"/>
<evidence type="ECO:0000256" key="9">
    <source>
        <dbReference type="SAM" id="Phobius"/>
    </source>
</evidence>
<evidence type="ECO:0000256" key="4">
    <source>
        <dbReference type="ARBA" id="ARBA00022824"/>
    </source>
</evidence>
<dbReference type="Pfam" id="PF04573">
    <property type="entry name" value="SPC22"/>
    <property type="match status" value="1"/>
</dbReference>
<keyword evidence="7 9" id="KW-0472">Membrane</keyword>
<evidence type="ECO:0000256" key="6">
    <source>
        <dbReference type="ARBA" id="ARBA00022989"/>
    </source>
</evidence>
<feature type="transmembrane region" description="Helical" evidence="9">
    <location>
        <begin position="12"/>
        <end position="33"/>
    </location>
</feature>
<evidence type="ECO:0000313" key="10">
    <source>
        <dbReference type="EMBL" id="OWZ09670.1"/>
    </source>
</evidence>
<reference evidence="11" key="1">
    <citation type="submission" date="2017-03" db="EMBL/GenBank/DDBJ databases">
        <title>Phytopthora megakarya and P. palmivora, two closely related causual agents of cacao black pod achieved similar genome size and gene model numbers by different mechanisms.</title>
        <authorList>
            <person name="Ali S."/>
            <person name="Shao J."/>
            <person name="Larry D.J."/>
            <person name="Kronmiller B."/>
            <person name="Shen D."/>
            <person name="Strem M.D."/>
            <person name="Melnick R.L."/>
            <person name="Guiltinan M.J."/>
            <person name="Tyler B.M."/>
            <person name="Meinhardt L.W."/>
            <person name="Bailey B.A."/>
        </authorList>
    </citation>
    <scope>NUCLEOTIDE SEQUENCE [LARGE SCALE GENOMIC DNA]</scope>
    <source>
        <strain evidence="11">zdho120</strain>
    </source>
</reference>
<comment type="caution">
    <text evidence="10">The sequence shown here is derived from an EMBL/GenBank/DDBJ whole genome shotgun (WGS) entry which is preliminary data.</text>
</comment>
<keyword evidence="3 9" id="KW-0812">Transmembrane</keyword>
<proteinExistence type="inferred from homology"/>
<dbReference type="OrthoDB" id="10261524at2759"/>
<evidence type="ECO:0000313" key="11">
    <source>
        <dbReference type="Proteomes" id="UP000198211"/>
    </source>
</evidence>